<evidence type="ECO:0000256" key="6">
    <source>
        <dbReference type="HAMAP-Rule" id="MF_00081"/>
    </source>
</evidence>
<organism evidence="8 9">
    <name type="scientific">Acetobacterium bakii</name>
    <dbReference type="NCBI Taxonomy" id="52689"/>
    <lineage>
        <taxon>Bacteria</taxon>
        <taxon>Bacillati</taxon>
        <taxon>Bacillota</taxon>
        <taxon>Clostridia</taxon>
        <taxon>Eubacteriales</taxon>
        <taxon>Eubacteriaceae</taxon>
        <taxon>Acetobacterium</taxon>
    </lineage>
</organism>
<evidence type="ECO:0000256" key="5">
    <source>
        <dbReference type="ARBA" id="ARBA00055319"/>
    </source>
</evidence>
<dbReference type="InterPro" id="IPR021153">
    <property type="entry name" value="HrcA_C"/>
</dbReference>
<dbReference type="GO" id="GO:0045892">
    <property type="term" value="P:negative regulation of DNA-templated transcription"/>
    <property type="evidence" value="ECO:0007669"/>
    <property type="project" value="UniProtKB-UniRule"/>
</dbReference>
<dbReference type="NCBIfam" id="TIGR00331">
    <property type="entry name" value="hrcA"/>
    <property type="match status" value="1"/>
</dbReference>
<keyword evidence="4 6" id="KW-0804">Transcription</keyword>
<feature type="domain" description="Heat-inducible transcription repressor HrcA C-terminal" evidence="7">
    <location>
        <begin position="107"/>
        <end position="323"/>
    </location>
</feature>
<comment type="similarity">
    <text evidence="6">Belongs to the HrcA family.</text>
</comment>
<dbReference type="PANTHER" id="PTHR34824:SF1">
    <property type="entry name" value="HEAT-INDUCIBLE TRANSCRIPTION REPRESSOR HRCA"/>
    <property type="match status" value="1"/>
</dbReference>
<dbReference type="STRING" id="52689.AKG39_08785"/>
<evidence type="ECO:0000256" key="4">
    <source>
        <dbReference type="ARBA" id="ARBA00023163"/>
    </source>
</evidence>
<dbReference type="RefSeq" id="WP_050740015.1">
    <property type="nucleotide sequence ID" value="NZ_LGYO01000021.1"/>
</dbReference>
<dbReference type="Gene3D" id="3.30.390.60">
    <property type="entry name" value="Heat-inducible transcription repressor hrca homolog, domain 3"/>
    <property type="match status" value="1"/>
</dbReference>
<evidence type="ECO:0000256" key="2">
    <source>
        <dbReference type="ARBA" id="ARBA00023015"/>
    </source>
</evidence>
<dbReference type="InterPro" id="IPR029016">
    <property type="entry name" value="GAF-like_dom_sf"/>
</dbReference>
<dbReference type="FunFam" id="1.10.10.10:FF:000049">
    <property type="entry name" value="Heat-inducible transcription repressor HrcA"/>
    <property type="match status" value="1"/>
</dbReference>
<dbReference type="OrthoDB" id="9783139at2"/>
<dbReference type="PIRSF" id="PIRSF005485">
    <property type="entry name" value="HrcA"/>
    <property type="match status" value="1"/>
</dbReference>
<reference evidence="9" key="1">
    <citation type="submission" date="2015-07" db="EMBL/GenBank/DDBJ databases">
        <title>Draft genome sequence of Acetobacterium bakii DSM 8293, a potential psychrophilic chemical producer through syngas fermentation.</title>
        <authorList>
            <person name="Song Y."/>
            <person name="Hwang S."/>
            <person name="Cho B.-K."/>
        </authorList>
    </citation>
    <scope>NUCLEOTIDE SEQUENCE [LARGE SCALE GENOMIC DNA]</scope>
    <source>
        <strain evidence="9">DSM 8239</strain>
    </source>
</reference>
<dbReference type="InterPro" id="IPR002571">
    <property type="entry name" value="HrcA"/>
</dbReference>
<keyword evidence="2 6" id="KW-0805">Transcription regulation</keyword>
<dbReference type="InterPro" id="IPR036388">
    <property type="entry name" value="WH-like_DNA-bd_sf"/>
</dbReference>
<comment type="function">
    <text evidence="5 6">Negative regulator of class I heat shock genes (grpE-dnaK-dnaJ and groELS operons). Prevents heat-shock induction of these operons.</text>
</comment>
<evidence type="ECO:0000313" key="8">
    <source>
        <dbReference type="EMBL" id="KNZ42023.1"/>
    </source>
</evidence>
<dbReference type="Proteomes" id="UP000036873">
    <property type="component" value="Unassembled WGS sequence"/>
</dbReference>
<accession>A0A0L6U0J3</accession>
<evidence type="ECO:0000259" key="7">
    <source>
        <dbReference type="Pfam" id="PF01628"/>
    </source>
</evidence>
<protein>
    <recommendedName>
        <fullName evidence="6">Heat-inducible transcription repressor HrcA</fullName>
    </recommendedName>
</protein>
<comment type="caution">
    <text evidence="8">The sequence shown here is derived from an EMBL/GenBank/DDBJ whole genome shotgun (WGS) entry which is preliminary data.</text>
</comment>
<keyword evidence="1 6" id="KW-0678">Repressor</keyword>
<dbReference type="Gene3D" id="1.10.10.10">
    <property type="entry name" value="Winged helix-like DNA-binding domain superfamily/Winged helix DNA-binding domain"/>
    <property type="match status" value="1"/>
</dbReference>
<sequence length="344" mass="39114">MELNARKKKILEVIIRDYISTAEPVGSRTLSKRCNLGISPATIRNEMADLEDLGFLVQPHTSSGRIPTQQAYRYYVDEIMEVKKLEKIIRTDIHRGFLNYTSEMGNTMDHTAKVLSQLTNYTAVVLAPRVTNFNCKHIQIVSLIKNRVLMIVVTQEGMAKNIEITLGQQVDSMLALKLTNVLNSFLKNTFLRDMSSEFIDQIQELTAEETHLIHEILPHLKKALLEDASEIHSMGLTNLFNYPEFSDIEKIKRLVNIVQEKQVLSDILTTKDGNRVIHIKIGSENDNESLKDFSIITSTYELDGETMGAFGVIGPTRMNYDNVSSVLNYIRNELNLHISNLLMK</sequence>
<dbReference type="HAMAP" id="MF_00081">
    <property type="entry name" value="HrcA"/>
    <property type="match status" value="1"/>
</dbReference>
<gene>
    <name evidence="6" type="primary">hrcA</name>
    <name evidence="8" type="ORF">AKG39_08785</name>
</gene>
<name>A0A0L6U0J3_9FIRM</name>
<proteinExistence type="inferred from homology"/>
<dbReference type="SUPFAM" id="SSF46785">
    <property type="entry name" value="Winged helix' DNA-binding domain"/>
    <property type="match status" value="1"/>
</dbReference>
<keyword evidence="9" id="KW-1185">Reference proteome</keyword>
<dbReference type="InterPro" id="IPR023120">
    <property type="entry name" value="WHTH_transcript_rep_HrcA_IDD"/>
</dbReference>
<dbReference type="PATRIC" id="fig|52689.4.peg.962"/>
<dbReference type="AlphaFoldDB" id="A0A0L6U0J3"/>
<evidence type="ECO:0000256" key="3">
    <source>
        <dbReference type="ARBA" id="ARBA00023016"/>
    </source>
</evidence>
<evidence type="ECO:0000313" key="9">
    <source>
        <dbReference type="Proteomes" id="UP000036873"/>
    </source>
</evidence>
<dbReference type="PANTHER" id="PTHR34824">
    <property type="entry name" value="HEAT-INDUCIBLE TRANSCRIPTION REPRESSOR HRCA"/>
    <property type="match status" value="1"/>
</dbReference>
<evidence type="ECO:0000256" key="1">
    <source>
        <dbReference type="ARBA" id="ARBA00022491"/>
    </source>
</evidence>
<dbReference type="Gene3D" id="3.30.450.40">
    <property type="match status" value="1"/>
</dbReference>
<dbReference type="GO" id="GO:0003677">
    <property type="term" value="F:DNA binding"/>
    <property type="evidence" value="ECO:0007669"/>
    <property type="project" value="InterPro"/>
</dbReference>
<dbReference type="SUPFAM" id="SSF55781">
    <property type="entry name" value="GAF domain-like"/>
    <property type="match status" value="1"/>
</dbReference>
<dbReference type="EMBL" id="LGYO01000021">
    <property type="protein sequence ID" value="KNZ42023.1"/>
    <property type="molecule type" value="Genomic_DNA"/>
</dbReference>
<dbReference type="InterPro" id="IPR036390">
    <property type="entry name" value="WH_DNA-bd_sf"/>
</dbReference>
<keyword evidence="3 6" id="KW-0346">Stress response</keyword>
<dbReference type="Pfam" id="PF01628">
    <property type="entry name" value="HrcA"/>
    <property type="match status" value="1"/>
</dbReference>